<evidence type="ECO:0000313" key="3">
    <source>
        <dbReference type="Proteomes" id="UP000216498"/>
    </source>
</evidence>
<dbReference type="EMBL" id="NPMS01000010">
    <property type="protein sequence ID" value="OZU87406.1"/>
    <property type="molecule type" value="Genomic_DNA"/>
</dbReference>
<feature type="transmembrane region" description="Helical" evidence="1">
    <location>
        <begin position="153"/>
        <end position="173"/>
    </location>
</feature>
<dbReference type="OrthoDB" id="2596219at2"/>
<proteinExistence type="predicted"/>
<organism evidence="2 3">
    <name type="scientific">Virgibacillus indicus</name>
    <dbReference type="NCBI Taxonomy" id="2024554"/>
    <lineage>
        <taxon>Bacteria</taxon>
        <taxon>Bacillati</taxon>
        <taxon>Bacillota</taxon>
        <taxon>Bacilli</taxon>
        <taxon>Bacillales</taxon>
        <taxon>Bacillaceae</taxon>
        <taxon>Virgibacillus</taxon>
    </lineage>
</organism>
<feature type="transmembrane region" description="Helical" evidence="1">
    <location>
        <begin position="12"/>
        <end position="40"/>
    </location>
</feature>
<accession>A0A265N7U2</accession>
<comment type="caution">
    <text evidence="2">The sequence shown here is derived from an EMBL/GenBank/DDBJ whole genome shotgun (WGS) entry which is preliminary data.</text>
</comment>
<feature type="transmembrane region" description="Helical" evidence="1">
    <location>
        <begin position="81"/>
        <end position="101"/>
    </location>
</feature>
<dbReference type="Proteomes" id="UP000216498">
    <property type="component" value="Unassembled WGS sequence"/>
</dbReference>
<keyword evidence="1" id="KW-0812">Transmembrane</keyword>
<feature type="transmembrane region" description="Helical" evidence="1">
    <location>
        <begin position="122"/>
        <end position="141"/>
    </location>
</feature>
<sequence length="186" mass="21374">MRNSFRKIFLGFLLVLIDIHIFIDILPNPVGYFLIGAGITELPGKFAAGNKAYSMAIFLCLLSIPTLFIPQHTIENLLSMWGIYFTLLVLLKLILTFYLFQIMMEIVKDRNEMKLENRTAKIFKEYMIVMFAIQIGIPFTMNLSRNIQSGYTMITTIIALILEVIFMVLLLSFRDVDDEGKESITV</sequence>
<keyword evidence="1" id="KW-0472">Membrane</keyword>
<reference evidence="2 3" key="1">
    <citation type="submission" date="2017-08" db="EMBL/GenBank/DDBJ databases">
        <title>Virgibacillus indicus sp. nov. and Virgibacillus profoundi sp. nov, two moderately halophilic bacteria isolated from marine sediment by using the Microfluidic Streak Plate.</title>
        <authorList>
            <person name="Xu B."/>
            <person name="Hu B."/>
            <person name="Wang J."/>
            <person name="Zhu Y."/>
            <person name="Huang L."/>
            <person name="Du W."/>
            <person name="Huang Y."/>
        </authorList>
    </citation>
    <scope>NUCLEOTIDE SEQUENCE [LARGE SCALE GENOMIC DNA]</scope>
    <source>
        <strain evidence="2 3">IO3-P2-C2</strain>
    </source>
</reference>
<dbReference type="RefSeq" id="WP_094886979.1">
    <property type="nucleotide sequence ID" value="NZ_NPMS01000010.1"/>
</dbReference>
<protein>
    <submittedName>
        <fullName evidence="2">Uncharacterized protein</fullName>
    </submittedName>
</protein>
<evidence type="ECO:0000313" key="2">
    <source>
        <dbReference type="EMBL" id="OZU87406.1"/>
    </source>
</evidence>
<feature type="transmembrane region" description="Helical" evidence="1">
    <location>
        <begin position="52"/>
        <end position="69"/>
    </location>
</feature>
<name>A0A265N7U2_9BACI</name>
<evidence type="ECO:0000256" key="1">
    <source>
        <dbReference type="SAM" id="Phobius"/>
    </source>
</evidence>
<keyword evidence="1" id="KW-1133">Transmembrane helix</keyword>
<dbReference type="AlphaFoldDB" id="A0A265N7U2"/>
<keyword evidence="3" id="KW-1185">Reference proteome</keyword>
<gene>
    <name evidence="2" type="ORF">CIL03_16430</name>
</gene>